<dbReference type="EMBL" id="OX459126">
    <property type="protein sequence ID" value="CAI9117452.1"/>
    <property type="molecule type" value="Genomic_DNA"/>
</dbReference>
<dbReference type="SUPFAM" id="SSF52058">
    <property type="entry name" value="L domain-like"/>
    <property type="match status" value="1"/>
</dbReference>
<dbReference type="InterPro" id="IPR032675">
    <property type="entry name" value="LRR_dom_sf"/>
</dbReference>
<dbReference type="SUPFAM" id="SSF52540">
    <property type="entry name" value="P-loop containing nucleoside triphosphate hydrolases"/>
    <property type="match status" value="1"/>
</dbReference>
<name>A0AAV1ED06_OLDCO</name>
<dbReference type="AlphaFoldDB" id="A0AAV1ED06"/>
<reference evidence="8" key="1">
    <citation type="submission" date="2023-03" db="EMBL/GenBank/DDBJ databases">
        <authorList>
            <person name="Julca I."/>
        </authorList>
    </citation>
    <scope>NUCLEOTIDE SEQUENCE</scope>
</reference>
<dbReference type="Pfam" id="PF23598">
    <property type="entry name" value="LRR_14"/>
    <property type="match status" value="1"/>
</dbReference>
<evidence type="ECO:0000256" key="2">
    <source>
        <dbReference type="ARBA" id="ARBA00022737"/>
    </source>
</evidence>
<organism evidence="8 9">
    <name type="scientific">Oldenlandia corymbosa var. corymbosa</name>
    <dbReference type="NCBI Taxonomy" id="529605"/>
    <lineage>
        <taxon>Eukaryota</taxon>
        <taxon>Viridiplantae</taxon>
        <taxon>Streptophyta</taxon>
        <taxon>Embryophyta</taxon>
        <taxon>Tracheophyta</taxon>
        <taxon>Spermatophyta</taxon>
        <taxon>Magnoliopsida</taxon>
        <taxon>eudicotyledons</taxon>
        <taxon>Gunneridae</taxon>
        <taxon>Pentapetalae</taxon>
        <taxon>asterids</taxon>
        <taxon>lamiids</taxon>
        <taxon>Gentianales</taxon>
        <taxon>Rubiaceae</taxon>
        <taxon>Rubioideae</taxon>
        <taxon>Spermacoceae</taxon>
        <taxon>Hedyotis-Oldenlandia complex</taxon>
        <taxon>Oldenlandia</taxon>
    </lineage>
</organism>
<dbReference type="Gene3D" id="1.10.10.10">
    <property type="entry name" value="Winged helix-like DNA-binding domain superfamily/Winged helix DNA-binding domain"/>
    <property type="match status" value="1"/>
</dbReference>
<evidence type="ECO:0000259" key="6">
    <source>
        <dbReference type="Pfam" id="PF23559"/>
    </source>
</evidence>
<protein>
    <submittedName>
        <fullName evidence="8">OLC1v1018850C1</fullName>
    </submittedName>
</protein>
<dbReference type="InterPro" id="IPR027417">
    <property type="entry name" value="P-loop_NTPase"/>
</dbReference>
<proteinExistence type="inferred from homology"/>
<evidence type="ECO:0000259" key="7">
    <source>
        <dbReference type="Pfam" id="PF23598"/>
    </source>
</evidence>
<keyword evidence="2" id="KW-0677">Repeat</keyword>
<dbReference type="PANTHER" id="PTHR15140:SF33">
    <property type="entry name" value="LATE BLIGHT RESISTANCE PROTEIN HOMOLOG R1A-3 ISOFORM X1"/>
    <property type="match status" value="1"/>
</dbReference>
<evidence type="ECO:0000256" key="5">
    <source>
        <dbReference type="ARBA" id="ARBA00022840"/>
    </source>
</evidence>
<feature type="domain" description="Disease resistance protein winged helix" evidence="6">
    <location>
        <begin position="290"/>
        <end position="330"/>
    </location>
</feature>
<accession>A0AAV1ED06</accession>
<feature type="domain" description="Disease resistance R13L4/SHOC-2-like LRR" evidence="7">
    <location>
        <begin position="365"/>
        <end position="603"/>
    </location>
</feature>
<dbReference type="InterPro" id="IPR055414">
    <property type="entry name" value="LRR_R13L4/SHOC2-like"/>
</dbReference>
<dbReference type="Gene3D" id="3.80.10.10">
    <property type="entry name" value="Ribonuclease Inhibitor"/>
    <property type="match status" value="1"/>
</dbReference>
<dbReference type="Pfam" id="PF23559">
    <property type="entry name" value="WHD_DRP"/>
    <property type="match status" value="1"/>
</dbReference>
<keyword evidence="4" id="KW-0611">Plant defense</keyword>
<evidence type="ECO:0000313" key="8">
    <source>
        <dbReference type="EMBL" id="CAI9117452.1"/>
    </source>
</evidence>
<comment type="similarity">
    <text evidence="1">Belongs to the disease resistance NB-LRR family.</text>
</comment>
<evidence type="ECO:0000256" key="1">
    <source>
        <dbReference type="ARBA" id="ARBA00008894"/>
    </source>
</evidence>
<dbReference type="Proteomes" id="UP001161247">
    <property type="component" value="Chromosome 9"/>
</dbReference>
<gene>
    <name evidence="8" type="ORF">OLC1_LOCUS23509</name>
</gene>
<dbReference type="GO" id="GO:0006952">
    <property type="term" value="P:defense response"/>
    <property type="evidence" value="ECO:0007669"/>
    <property type="project" value="UniProtKB-KW"/>
</dbReference>
<evidence type="ECO:0000313" key="9">
    <source>
        <dbReference type="Proteomes" id="UP001161247"/>
    </source>
</evidence>
<keyword evidence="3" id="KW-0547">Nucleotide-binding</keyword>
<dbReference type="InterPro" id="IPR058922">
    <property type="entry name" value="WHD_DRP"/>
</dbReference>
<evidence type="ECO:0000256" key="3">
    <source>
        <dbReference type="ARBA" id="ARBA00022741"/>
    </source>
</evidence>
<keyword evidence="9" id="KW-1185">Reference proteome</keyword>
<dbReference type="InterPro" id="IPR036388">
    <property type="entry name" value="WH-like_DNA-bd_sf"/>
</dbReference>
<sequence length="664" mass="75919">MVTYEDGFVESLSLMNGLEVDDSRTNPLKEGGDDENHVAFHGDSPSEGNELVFYSSFGMPSLLCRPIKEESMDLDYLCDRELVQESYDQVDENVINFGVQTQGDDSLMEISAQEFQRKFDSRCSMNIIDQAREKNHLEALDSITIDIKIIKTDVAKISLRQPIKATWTSSQDLKLKEVLLALLTQIRGKLPDDYLEKTKGDLVQALWRSLKRHRYLVFLDDKLQTVKGLPLTIVVVAGILSNTKQEASNEILESLRSGIISSTEQCHNAIELSYRCLPEHLKSCLLLFGVYPEDHVVSVKRLIWYWIAEGFVQKSKLKSLEEVATDYFKEFDCPKLGYGDPKKLQWRCWILSKLKLETSLGFPSEIGLLVQLIFLAIQVTYERVSPSIGNLSNLEILILRGQSGVVFPKTFWNLQKLRHLHLTSMGSGIELRVNDNLDGSSNLYELVSFSTLISPNWSIMEKLLRKLPNIRQLRCELYGSQVDPNPSIGRSLMSFSFLSRLESLHLSFWQGCTSCSELVFPEKLKKLTLYGGEFPWEKFKPVAQLPHLEVLKIIDDYFVGETWNVEEGEFPELRFLKLQSLEFVKWTVSDGYEFPNLQKLVLQQCRLLEEIPVECSQNTPTLDMIEVYNCLDCVTDSVDQIREAQIDFGNSGFQVLVRSHIEVE</sequence>
<dbReference type="PANTHER" id="PTHR15140">
    <property type="entry name" value="TUBULIN-SPECIFIC CHAPERONE E"/>
    <property type="match status" value="1"/>
</dbReference>
<keyword evidence="5" id="KW-0067">ATP-binding</keyword>
<evidence type="ECO:0000256" key="4">
    <source>
        <dbReference type="ARBA" id="ARBA00022821"/>
    </source>
</evidence>